<organism evidence="2 3">
    <name type="scientific">Brevibacillus reuszeri</name>
    <dbReference type="NCBI Taxonomy" id="54915"/>
    <lineage>
        <taxon>Bacteria</taxon>
        <taxon>Bacillati</taxon>
        <taxon>Bacillota</taxon>
        <taxon>Bacilli</taxon>
        <taxon>Bacillales</taxon>
        <taxon>Paenibacillaceae</taxon>
        <taxon>Brevibacillus</taxon>
    </lineage>
</organism>
<protein>
    <submittedName>
        <fullName evidence="2">Uncharacterized protein</fullName>
    </submittedName>
</protein>
<evidence type="ECO:0000313" key="3">
    <source>
        <dbReference type="Proteomes" id="UP000319578"/>
    </source>
</evidence>
<gene>
    <name evidence="2" type="ORF">BRE01_64870</name>
</gene>
<reference evidence="2 3" key="1">
    <citation type="submission" date="2019-06" db="EMBL/GenBank/DDBJ databases">
        <title>Whole genome shotgun sequence of Brevibacillus reuszeri NBRC 15719.</title>
        <authorList>
            <person name="Hosoyama A."/>
            <person name="Uohara A."/>
            <person name="Ohji S."/>
            <person name="Ichikawa N."/>
        </authorList>
    </citation>
    <scope>NUCLEOTIDE SEQUENCE [LARGE SCALE GENOMIC DNA]</scope>
    <source>
        <strain evidence="2 3">NBRC 15719</strain>
    </source>
</reference>
<keyword evidence="1" id="KW-0472">Membrane</keyword>
<proteinExistence type="predicted"/>
<keyword evidence="1" id="KW-1133">Transmembrane helix</keyword>
<sequence>MFLIASLVVYIAISLTVVFVAILSYQRSDKDQGHDAVVTAHKFRRLYYRVFR</sequence>
<dbReference type="Proteomes" id="UP000319578">
    <property type="component" value="Unassembled WGS sequence"/>
</dbReference>
<evidence type="ECO:0000313" key="2">
    <source>
        <dbReference type="EMBL" id="GED72785.1"/>
    </source>
</evidence>
<feature type="transmembrane region" description="Helical" evidence="1">
    <location>
        <begin position="6"/>
        <end position="25"/>
    </location>
</feature>
<comment type="caution">
    <text evidence="2">The sequence shown here is derived from an EMBL/GenBank/DDBJ whole genome shotgun (WGS) entry which is preliminary data.</text>
</comment>
<evidence type="ECO:0000256" key="1">
    <source>
        <dbReference type="SAM" id="Phobius"/>
    </source>
</evidence>
<accession>A0ABQ0TYI4</accession>
<keyword evidence="1" id="KW-0812">Transmembrane</keyword>
<name>A0ABQ0TYI4_9BACL</name>
<dbReference type="EMBL" id="BJON01000034">
    <property type="protein sequence ID" value="GED72785.1"/>
    <property type="molecule type" value="Genomic_DNA"/>
</dbReference>
<keyword evidence="3" id="KW-1185">Reference proteome</keyword>